<feature type="transmembrane region" description="Helical" evidence="1">
    <location>
        <begin position="127"/>
        <end position="148"/>
    </location>
</feature>
<evidence type="ECO:0000313" key="2">
    <source>
        <dbReference type="EMBL" id="CAG8958122.1"/>
    </source>
</evidence>
<reference evidence="2" key="1">
    <citation type="submission" date="2021-07" db="EMBL/GenBank/DDBJ databases">
        <authorList>
            <person name="Durling M."/>
        </authorList>
    </citation>
    <scope>NUCLEOTIDE SEQUENCE</scope>
</reference>
<proteinExistence type="predicted"/>
<feature type="transmembrane region" description="Helical" evidence="1">
    <location>
        <begin position="6"/>
        <end position="22"/>
    </location>
</feature>
<keyword evidence="1" id="KW-0472">Membrane</keyword>
<evidence type="ECO:0000256" key="1">
    <source>
        <dbReference type="SAM" id="Phobius"/>
    </source>
</evidence>
<keyword evidence="1" id="KW-0812">Transmembrane</keyword>
<name>A0A9N9L6Y4_9HELO</name>
<gene>
    <name evidence="2" type="ORF">HYFRA_00000468</name>
</gene>
<dbReference type="Proteomes" id="UP000696280">
    <property type="component" value="Unassembled WGS sequence"/>
</dbReference>
<dbReference type="AlphaFoldDB" id="A0A9N9L6Y4"/>
<evidence type="ECO:0000313" key="3">
    <source>
        <dbReference type="Proteomes" id="UP000696280"/>
    </source>
</evidence>
<keyword evidence="3" id="KW-1185">Reference proteome</keyword>
<dbReference type="EMBL" id="CAJVRL010000081">
    <property type="protein sequence ID" value="CAG8958122.1"/>
    <property type="molecule type" value="Genomic_DNA"/>
</dbReference>
<comment type="caution">
    <text evidence="2">The sequence shown here is derived from an EMBL/GenBank/DDBJ whole genome shotgun (WGS) entry which is preliminary data.</text>
</comment>
<accession>A0A9N9L6Y4</accession>
<keyword evidence="1" id="KW-1133">Transmembrane helix</keyword>
<dbReference type="OrthoDB" id="4829316at2759"/>
<sequence>MEEYIYSLLACVTFVFLLLYHCNNISTLTLISTTVIHNISSPSNKFYIHSSNQIPNSIMNTRTIIPRIARFTAPTIKATQRRPLSVVQRARQTIRSFEPHPFERYPVTQEGAKADWARAFGRLRGPAALYFPGFAFVLGWPFLAASVVDGHL</sequence>
<organism evidence="2 3">
    <name type="scientific">Hymenoscyphus fraxineus</name>
    <dbReference type="NCBI Taxonomy" id="746836"/>
    <lineage>
        <taxon>Eukaryota</taxon>
        <taxon>Fungi</taxon>
        <taxon>Dikarya</taxon>
        <taxon>Ascomycota</taxon>
        <taxon>Pezizomycotina</taxon>
        <taxon>Leotiomycetes</taxon>
        <taxon>Helotiales</taxon>
        <taxon>Helotiaceae</taxon>
        <taxon>Hymenoscyphus</taxon>
    </lineage>
</organism>
<protein>
    <submittedName>
        <fullName evidence="2">Uncharacterized protein</fullName>
    </submittedName>
</protein>